<dbReference type="EMBL" id="LT629792">
    <property type="protein sequence ID" value="SDT93715.1"/>
    <property type="molecule type" value="Genomic_DNA"/>
</dbReference>
<dbReference type="PANTHER" id="PTHR18964:SF149">
    <property type="entry name" value="BIFUNCTIONAL UDP-N-ACETYLGLUCOSAMINE 2-EPIMERASE_N-ACETYLMANNOSAMINE KINASE"/>
    <property type="match status" value="1"/>
</dbReference>
<dbReference type="PANTHER" id="PTHR18964">
    <property type="entry name" value="ROK (REPRESSOR, ORF, KINASE) FAMILY"/>
    <property type="match status" value="1"/>
</dbReference>
<keyword evidence="3" id="KW-1185">Reference proteome</keyword>
<evidence type="ECO:0000313" key="3">
    <source>
        <dbReference type="Proteomes" id="UP000198976"/>
    </source>
</evidence>
<dbReference type="Gene3D" id="3.30.420.40">
    <property type="match status" value="2"/>
</dbReference>
<dbReference type="Pfam" id="PF00480">
    <property type="entry name" value="ROK"/>
    <property type="match status" value="1"/>
</dbReference>
<name>A0ABY0V7B4_9ACTO</name>
<accession>A0ABY0V7B4</accession>
<evidence type="ECO:0000313" key="2">
    <source>
        <dbReference type="EMBL" id="SDT93715.1"/>
    </source>
</evidence>
<dbReference type="InterPro" id="IPR043129">
    <property type="entry name" value="ATPase_NBD"/>
</dbReference>
<gene>
    <name evidence="2" type="ORF">SAMN04489714_1051</name>
</gene>
<comment type="similarity">
    <text evidence="1">Belongs to the ROK (NagC/XylR) family.</text>
</comment>
<protein>
    <submittedName>
        <fullName evidence="2">Glucokinase</fullName>
    </submittedName>
</protein>
<organism evidence="2 3">
    <name type="scientific">Schaalia radingae</name>
    <dbReference type="NCBI Taxonomy" id="131110"/>
    <lineage>
        <taxon>Bacteria</taxon>
        <taxon>Bacillati</taxon>
        <taxon>Actinomycetota</taxon>
        <taxon>Actinomycetes</taxon>
        <taxon>Actinomycetales</taxon>
        <taxon>Actinomycetaceae</taxon>
        <taxon>Schaalia</taxon>
    </lineage>
</organism>
<proteinExistence type="inferred from homology"/>
<dbReference type="Proteomes" id="UP000198976">
    <property type="component" value="Chromosome I"/>
</dbReference>
<sequence>MNTVVAGVDVGGTSIKSFLVDSAGHVTDAVHLDTRPGNVVEQACHVARTIVDKWPEVAGIGVITPGVVDEEAGVIKYASNLELKNVNLAQRMQEACLRPVRLGHDGRAAGLAEGLLGAGQGAPTFIMVPIGTGISAAICHGNRPWAGDAFSAGEVGHTPVIPNGETCTCGQRGCTEVYASAKAIARRFTQKTGKEATARTVEDLLGIDPIADEVWDTATYALALCFAHLTFALDPTRFVVGGGLSNAGETLLEPVRRHLRDLMAWRTPPEIVTARLGAEAGKWGAAILGAQAANRQMWNDWKINDGYRAMC</sequence>
<reference evidence="2 3" key="1">
    <citation type="submission" date="2016-10" db="EMBL/GenBank/DDBJ databases">
        <authorList>
            <person name="Varghese N."/>
            <person name="Submissions S."/>
        </authorList>
    </citation>
    <scope>NUCLEOTIDE SEQUENCE [LARGE SCALE GENOMIC DNA]</scope>
    <source>
        <strain evidence="2 3">DSM 9169</strain>
    </source>
</reference>
<dbReference type="SUPFAM" id="SSF53067">
    <property type="entry name" value="Actin-like ATPase domain"/>
    <property type="match status" value="1"/>
</dbReference>
<dbReference type="InterPro" id="IPR000600">
    <property type="entry name" value="ROK"/>
</dbReference>
<evidence type="ECO:0000256" key="1">
    <source>
        <dbReference type="ARBA" id="ARBA00006479"/>
    </source>
</evidence>